<dbReference type="GO" id="GO:0009507">
    <property type="term" value="C:chloroplast"/>
    <property type="evidence" value="ECO:0007669"/>
    <property type="project" value="TreeGrafter"/>
</dbReference>
<gene>
    <name evidence="3" type="ORF">C5167_033391</name>
</gene>
<proteinExistence type="inferred from homology"/>
<protein>
    <recommendedName>
        <fullName evidence="5">Thioesterase domain-containing protein</fullName>
    </recommendedName>
</protein>
<reference evidence="3 4" key="1">
    <citation type="journal article" date="2018" name="Science">
        <title>The opium poppy genome and morphinan production.</title>
        <authorList>
            <person name="Guo L."/>
            <person name="Winzer T."/>
            <person name="Yang X."/>
            <person name="Li Y."/>
            <person name="Ning Z."/>
            <person name="He Z."/>
            <person name="Teodor R."/>
            <person name="Lu Y."/>
            <person name="Bowser T.A."/>
            <person name="Graham I.A."/>
            <person name="Ye K."/>
        </authorList>
    </citation>
    <scope>NUCLEOTIDE SEQUENCE [LARGE SCALE GENOMIC DNA]</scope>
    <source>
        <strain evidence="4">cv. HN1</strain>
        <tissue evidence="3">Leaves</tissue>
    </source>
</reference>
<evidence type="ECO:0008006" key="5">
    <source>
        <dbReference type="Google" id="ProtNLM"/>
    </source>
</evidence>
<sequence>MASLDVNIWEKAARHELLERMGVNADEVARTGNALALSELSLKFLAPLRFSWGFMHSQSGERFVVKVRISGSSPARLFFEHVILKLPNQEPVLEAKGTAVWLDKNYRPVRIPPHMRSKLVQFIRHEDL</sequence>
<dbReference type="CDD" id="cd00586">
    <property type="entry name" value="4HBT"/>
    <property type="match status" value="1"/>
</dbReference>
<evidence type="ECO:0000313" key="4">
    <source>
        <dbReference type="Proteomes" id="UP000316621"/>
    </source>
</evidence>
<evidence type="ECO:0000313" key="3">
    <source>
        <dbReference type="EMBL" id="RZC70273.1"/>
    </source>
</evidence>
<dbReference type="SUPFAM" id="SSF54637">
    <property type="entry name" value="Thioesterase/thiol ester dehydrase-isomerase"/>
    <property type="match status" value="1"/>
</dbReference>
<dbReference type="EMBL" id="CM010721">
    <property type="protein sequence ID" value="RZC70273.1"/>
    <property type="molecule type" value="Genomic_DNA"/>
</dbReference>
<dbReference type="PANTHER" id="PTHR31793">
    <property type="entry name" value="4-HYDROXYBENZOYL-COA THIOESTERASE FAMILY MEMBER"/>
    <property type="match status" value="1"/>
</dbReference>
<keyword evidence="2" id="KW-0378">Hydrolase</keyword>
<dbReference type="Gramene" id="RZC70273">
    <property type="protein sequence ID" value="RZC70273"/>
    <property type="gene ID" value="C5167_033391"/>
</dbReference>
<dbReference type="OMA" id="FKMANEE"/>
<dbReference type="Pfam" id="PF13279">
    <property type="entry name" value="4HBT_2"/>
    <property type="match status" value="1"/>
</dbReference>
<dbReference type="Gene3D" id="3.10.129.10">
    <property type="entry name" value="Hotdog Thioesterase"/>
    <property type="match status" value="1"/>
</dbReference>
<accession>A0A4Y7KA85</accession>
<organism evidence="3 4">
    <name type="scientific">Papaver somniferum</name>
    <name type="common">Opium poppy</name>
    <dbReference type="NCBI Taxonomy" id="3469"/>
    <lineage>
        <taxon>Eukaryota</taxon>
        <taxon>Viridiplantae</taxon>
        <taxon>Streptophyta</taxon>
        <taxon>Embryophyta</taxon>
        <taxon>Tracheophyta</taxon>
        <taxon>Spermatophyta</taxon>
        <taxon>Magnoliopsida</taxon>
        <taxon>Ranunculales</taxon>
        <taxon>Papaveraceae</taxon>
        <taxon>Papaveroideae</taxon>
        <taxon>Papaver</taxon>
    </lineage>
</organism>
<dbReference type="InterPro" id="IPR029069">
    <property type="entry name" value="HotDog_dom_sf"/>
</dbReference>
<dbReference type="AlphaFoldDB" id="A0A4Y7KA85"/>
<dbReference type="PANTHER" id="PTHR31793:SF27">
    <property type="entry name" value="NOVEL THIOESTERASE SUPERFAMILY DOMAIN AND SAPOSIN A-TYPE DOMAIN CONTAINING PROTEIN (0610012H03RIK)"/>
    <property type="match status" value="1"/>
</dbReference>
<dbReference type="InterPro" id="IPR050563">
    <property type="entry name" value="4-hydroxybenzoyl-CoA_TE"/>
</dbReference>
<comment type="similarity">
    <text evidence="1">Belongs to the 4-hydroxybenzoyl-CoA thioesterase family.</text>
</comment>
<keyword evidence="4" id="KW-1185">Reference proteome</keyword>
<evidence type="ECO:0000256" key="2">
    <source>
        <dbReference type="ARBA" id="ARBA00022801"/>
    </source>
</evidence>
<dbReference type="Proteomes" id="UP000316621">
    <property type="component" value="Chromosome 7"/>
</dbReference>
<name>A0A4Y7KA85_PAPSO</name>
<evidence type="ECO:0000256" key="1">
    <source>
        <dbReference type="ARBA" id="ARBA00005953"/>
    </source>
</evidence>
<dbReference type="GO" id="GO:0016297">
    <property type="term" value="F:fatty acyl-[ACP] hydrolase activity"/>
    <property type="evidence" value="ECO:0007669"/>
    <property type="project" value="TreeGrafter"/>
</dbReference>